<reference evidence="2" key="3">
    <citation type="submission" date="2015-06" db="UniProtKB">
        <authorList>
            <consortium name="EnsemblMetazoa"/>
        </authorList>
    </citation>
    <scope>IDENTIFICATION</scope>
</reference>
<dbReference type="InParanoid" id="T1FVP2"/>
<dbReference type="RefSeq" id="XP_009028524.1">
    <property type="nucleotide sequence ID" value="XM_009030276.1"/>
</dbReference>
<dbReference type="EMBL" id="AMQM01007431">
    <property type="status" value="NOT_ANNOTATED_CDS"/>
    <property type="molecule type" value="Genomic_DNA"/>
</dbReference>
<dbReference type="KEGG" id="hro:HELRODRAFT_194105"/>
<name>T1FVP2_HELRO</name>
<keyword evidence="3" id="KW-1185">Reference proteome</keyword>
<dbReference type="EnsemblMetazoa" id="HelroT194105">
    <property type="protein sequence ID" value="HelroP194105"/>
    <property type="gene ID" value="HelroG194105"/>
</dbReference>
<dbReference type="AlphaFoldDB" id="T1FVP2"/>
<protein>
    <submittedName>
        <fullName evidence="1 2">Uncharacterized protein</fullName>
    </submittedName>
</protein>
<evidence type="ECO:0000313" key="1">
    <source>
        <dbReference type="EMBL" id="ESN93463.1"/>
    </source>
</evidence>
<dbReference type="CTD" id="20212888"/>
<evidence type="ECO:0000313" key="2">
    <source>
        <dbReference type="EnsemblMetazoa" id="HelroP194105"/>
    </source>
</evidence>
<dbReference type="STRING" id="6412.T1FVP2"/>
<gene>
    <name evidence="2" type="primary">20212888</name>
    <name evidence="1" type="ORF">HELRODRAFT_194105</name>
</gene>
<sequence length="184" mass="21059">MVTAFILSHVVTQCNIDTGCNFSEKVESSTMIRFIRLTYVRPSNDDSSDISAFYSPPPSVSYKTFLPAPTKVGMCRGSPIYENLGSTCDRAKMWLRCIERRIIGVETFYHPLNCIWHKQDGCERTVLRGEWTTSGRSNRQHKRRRKLVHVVRVFLDGDYTEPPSYLLPPSPMVEEINDCSCNIS</sequence>
<dbReference type="GeneID" id="20212888"/>
<proteinExistence type="predicted"/>
<evidence type="ECO:0000313" key="3">
    <source>
        <dbReference type="Proteomes" id="UP000015101"/>
    </source>
</evidence>
<dbReference type="OrthoDB" id="6311393at2759"/>
<organism evidence="2 3">
    <name type="scientific">Helobdella robusta</name>
    <name type="common">Californian leech</name>
    <dbReference type="NCBI Taxonomy" id="6412"/>
    <lineage>
        <taxon>Eukaryota</taxon>
        <taxon>Metazoa</taxon>
        <taxon>Spiralia</taxon>
        <taxon>Lophotrochozoa</taxon>
        <taxon>Annelida</taxon>
        <taxon>Clitellata</taxon>
        <taxon>Hirudinea</taxon>
        <taxon>Rhynchobdellida</taxon>
        <taxon>Glossiphoniidae</taxon>
        <taxon>Helobdella</taxon>
    </lineage>
</organism>
<reference evidence="1 3" key="2">
    <citation type="journal article" date="2013" name="Nature">
        <title>Insights into bilaterian evolution from three spiralian genomes.</title>
        <authorList>
            <person name="Simakov O."/>
            <person name="Marletaz F."/>
            <person name="Cho S.J."/>
            <person name="Edsinger-Gonzales E."/>
            <person name="Havlak P."/>
            <person name="Hellsten U."/>
            <person name="Kuo D.H."/>
            <person name="Larsson T."/>
            <person name="Lv J."/>
            <person name="Arendt D."/>
            <person name="Savage R."/>
            <person name="Osoegawa K."/>
            <person name="de Jong P."/>
            <person name="Grimwood J."/>
            <person name="Chapman J.A."/>
            <person name="Shapiro H."/>
            <person name="Aerts A."/>
            <person name="Otillar R.P."/>
            <person name="Terry A.Y."/>
            <person name="Boore J.L."/>
            <person name="Grigoriev I.V."/>
            <person name="Lindberg D.R."/>
            <person name="Seaver E.C."/>
            <person name="Weisblat D.A."/>
            <person name="Putnam N.H."/>
            <person name="Rokhsar D.S."/>
        </authorList>
    </citation>
    <scope>NUCLEOTIDE SEQUENCE</scope>
</reference>
<accession>T1FVP2</accession>
<dbReference type="EMBL" id="KB097612">
    <property type="protein sequence ID" value="ESN93463.1"/>
    <property type="molecule type" value="Genomic_DNA"/>
</dbReference>
<dbReference type="HOGENOM" id="CLU_1241317_0_0_1"/>
<reference evidence="3" key="1">
    <citation type="submission" date="2012-12" db="EMBL/GenBank/DDBJ databases">
        <authorList>
            <person name="Hellsten U."/>
            <person name="Grimwood J."/>
            <person name="Chapman J.A."/>
            <person name="Shapiro H."/>
            <person name="Aerts A."/>
            <person name="Otillar R.P."/>
            <person name="Terry A.Y."/>
            <person name="Boore J.L."/>
            <person name="Simakov O."/>
            <person name="Marletaz F."/>
            <person name="Cho S.-J."/>
            <person name="Edsinger-Gonzales E."/>
            <person name="Havlak P."/>
            <person name="Kuo D.-H."/>
            <person name="Larsson T."/>
            <person name="Lv J."/>
            <person name="Arendt D."/>
            <person name="Savage R."/>
            <person name="Osoegawa K."/>
            <person name="de Jong P."/>
            <person name="Lindberg D.R."/>
            <person name="Seaver E.C."/>
            <person name="Weisblat D.A."/>
            <person name="Putnam N.H."/>
            <person name="Grigoriev I.V."/>
            <person name="Rokhsar D.S."/>
        </authorList>
    </citation>
    <scope>NUCLEOTIDE SEQUENCE</scope>
</reference>
<dbReference type="Proteomes" id="UP000015101">
    <property type="component" value="Unassembled WGS sequence"/>
</dbReference>